<protein>
    <recommendedName>
        <fullName evidence="3">F-box domain-containing protein</fullName>
    </recommendedName>
</protein>
<proteinExistence type="predicted"/>
<dbReference type="EMBL" id="RWJN01000026">
    <property type="protein sequence ID" value="TCD70144.1"/>
    <property type="molecule type" value="Genomic_DNA"/>
</dbReference>
<dbReference type="STRING" id="92696.A0A4R0S1R9"/>
<evidence type="ECO:0000313" key="1">
    <source>
        <dbReference type="EMBL" id="TCD70144.1"/>
    </source>
</evidence>
<dbReference type="OrthoDB" id="270763at2759"/>
<dbReference type="InterPro" id="IPR032675">
    <property type="entry name" value="LRR_dom_sf"/>
</dbReference>
<accession>A0A4R0S1R9</accession>
<gene>
    <name evidence="1" type="ORF">EIP91_004614</name>
</gene>
<reference evidence="1 2" key="1">
    <citation type="submission" date="2018-11" db="EMBL/GenBank/DDBJ databases">
        <title>Genome assembly of Steccherinum ochraceum LE-BIN_3174, the white-rot fungus of the Steccherinaceae family (The Residual Polyporoid clade, Polyporales, Basidiomycota).</title>
        <authorList>
            <person name="Fedorova T.V."/>
            <person name="Glazunova O.A."/>
            <person name="Landesman E.O."/>
            <person name="Moiseenko K.V."/>
            <person name="Psurtseva N.V."/>
            <person name="Savinova O.S."/>
            <person name="Shakhova N.V."/>
            <person name="Tyazhelova T.V."/>
            <person name="Vasina D.V."/>
        </authorList>
    </citation>
    <scope>NUCLEOTIDE SEQUENCE [LARGE SCALE GENOMIC DNA]</scope>
    <source>
        <strain evidence="1 2">LE-BIN_3174</strain>
    </source>
</reference>
<sequence>MPPDFPQELIESVLLKLYEDHRGRFDCPTLSACSKVCRAWNGPSQRLLFYNVHLQAATATSLLTSPVEHTKSLATSIRCLELDPTTSSKENAEAVLISVFTHCKSLYELILHVDKLHDLNTDAVEKLYQLARRPDVRPLRALRLSSFGTQSPLVYQLIHIWPTIQFLRLGQELNAPHPRFLSPLIQLYELTLFRVPTRNVTAIEWLLSNSIGHLRILHLRDEPGRAYNDLFQVHGPNLESLRLYNHSKRTSTILKMCPNLKEFAITLLSSFLPLDGLPESLEHLSFRNYEWGGNDSLFPIIHAVELLPKLRVVSCDANASQHRDWESLKRKCEQRGVELRMDAMPIYVVSTIPFEESVVKGITHCVDSWNNQSASNNILV</sequence>
<keyword evidence="2" id="KW-1185">Reference proteome</keyword>
<name>A0A4R0S1R9_9APHY</name>
<comment type="caution">
    <text evidence="1">The sequence shown here is derived from an EMBL/GenBank/DDBJ whole genome shotgun (WGS) entry which is preliminary data.</text>
</comment>
<dbReference type="AlphaFoldDB" id="A0A4R0S1R9"/>
<dbReference type="Proteomes" id="UP000292702">
    <property type="component" value="Unassembled WGS sequence"/>
</dbReference>
<evidence type="ECO:0000313" key="2">
    <source>
        <dbReference type="Proteomes" id="UP000292702"/>
    </source>
</evidence>
<evidence type="ECO:0008006" key="3">
    <source>
        <dbReference type="Google" id="ProtNLM"/>
    </source>
</evidence>
<dbReference type="SUPFAM" id="SSF52047">
    <property type="entry name" value="RNI-like"/>
    <property type="match status" value="1"/>
</dbReference>
<dbReference type="Gene3D" id="3.80.10.10">
    <property type="entry name" value="Ribonuclease Inhibitor"/>
    <property type="match status" value="1"/>
</dbReference>
<organism evidence="1 2">
    <name type="scientific">Steccherinum ochraceum</name>
    <dbReference type="NCBI Taxonomy" id="92696"/>
    <lineage>
        <taxon>Eukaryota</taxon>
        <taxon>Fungi</taxon>
        <taxon>Dikarya</taxon>
        <taxon>Basidiomycota</taxon>
        <taxon>Agaricomycotina</taxon>
        <taxon>Agaricomycetes</taxon>
        <taxon>Polyporales</taxon>
        <taxon>Steccherinaceae</taxon>
        <taxon>Steccherinum</taxon>
    </lineage>
</organism>